<feature type="domain" description="RTR1-type" evidence="2">
    <location>
        <begin position="37"/>
        <end position="109"/>
    </location>
</feature>
<dbReference type="GeneID" id="18471402"/>
<evidence type="ECO:0000259" key="2">
    <source>
        <dbReference type="PROSITE" id="PS51479"/>
    </source>
</evidence>
<dbReference type="AlphaFoldDB" id="I4YE72"/>
<dbReference type="InterPro" id="IPR007308">
    <property type="entry name" value="Rtr1/RPAP2_dom"/>
</dbReference>
<evidence type="ECO:0000256" key="1">
    <source>
        <dbReference type="PROSITE-ProRule" id="PRU00812"/>
    </source>
</evidence>
<comment type="similarity">
    <text evidence="1">Belongs to the RPAP2 family.</text>
</comment>
<evidence type="ECO:0000313" key="4">
    <source>
        <dbReference type="Proteomes" id="UP000005242"/>
    </source>
</evidence>
<dbReference type="Gene3D" id="1.25.40.820">
    <property type="match status" value="1"/>
</dbReference>
<dbReference type="EMBL" id="JH668228">
    <property type="protein sequence ID" value="EIM22264.1"/>
    <property type="molecule type" value="Genomic_DNA"/>
</dbReference>
<keyword evidence="4" id="KW-1185">Reference proteome</keyword>
<name>I4YE72_WALMC</name>
<dbReference type="RefSeq" id="XP_006957527.1">
    <property type="nucleotide sequence ID" value="XM_006957465.1"/>
</dbReference>
<dbReference type="OrthoDB" id="2590500at2759"/>
<proteinExistence type="inferred from homology"/>
<evidence type="ECO:0000313" key="3">
    <source>
        <dbReference type="EMBL" id="EIM22264.1"/>
    </source>
</evidence>
<dbReference type="HOGENOM" id="CLU_1636734_0_0_1"/>
<dbReference type="InParanoid" id="I4YE72"/>
<gene>
    <name evidence="3" type="ORF">WALSEDRAFT_31981</name>
</gene>
<dbReference type="InterPro" id="IPR038534">
    <property type="entry name" value="Rtr1/RPAP2_sf"/>
</dbReference>
<dbReference type="KEGG" id="wse:WALSEDRAFT_31981"/>
<dbReference type="eggNOG" id="ENOG502SCU8">
    <property type="taxonomic scope" value="Eukaryota"/>
</dbReference>
<dbReference type="PROSITE" id="PS51479">
    <property type="entry name" value="ZF_RTR1"/>
    <property type="match status" value="1"/>
</dbReference>
<dbReference type="Proteomes" id="UP000005242">
    <property type="component" value="Unassembled WGS sequence"/>
</dbReference>
<reference evidence="3 4" key="1">
    <citation type="journal article" date="2012" name="Fungal Genet. Biol.">
        <title>The genome of the xerotolerant mold Wallemia sebi reveals adaptations to osmotic stress and suggests cryptic sexual reproduction.</title>
        <authorList>
            <person name="Padamsee M."/>
            <person name="Kumar T.K.A."/>
            <person name="Riley R."/>
            <person name="Binder M."/>
            <person name="Boyd A."/>
            <person name="Calvo A.M."/>
            <person name="Furukawa K."/>
            <person name="Hesse C."/>
            <person name="Hohmann S."/>
            <person name="James T.Y."/>
            <person name="LaButti K."/>
            <person name="Lapidus A."/>
            <person name="Lindquist E."/>
            <person name="Lucas S."/>
            <person name="Miller K."/>
            <person name="Shantappa S."/>
            <person name="Grigoriev I.V."/>
            <person name="Hibbett D.S."/>
            <person name="McLaughlin D.J."/>
            <person name="Spatafora J.W."/>
            <person name="Aime M.C."/>
        </authorList>
    </citation>
    <scope>NUCLEOTIDE SEQUENCE [LARGE SCALE GENOMIC DNA]</scope>
    <source>
        <strain evidence="4">ATCC MYA-4683 / CBS 633.66</strain>
    </source>
</reference>
<accession>I4YE72</accession>
<protein>
    <recommendedName>
        <fullName evidence="2">RTR1-type domain-containing protein</fullName>
    </recommendedName>
</protein>
<organism evidence="3 4">
    <name type="scientific">Wallemia mellicola (strain ATCC MYA-4683 / CBS 633.66)</name>
    <name type="common">Wallemia sebi (CBS 633.66)</name>
    <dbReference type="NCBI Taxonomy" id="671144"/>
    <lineage>
        <taxon>Eukaryota</taxon>
        <taxon>Fungi</taxon>
        <taxon>Dikarya</taxon>
        <taxon>Basidiomycota</taxon>
        <taxon>Wallemiomycotina</taxon>
        <taxon>Wallemiomycetes</taxon>
        <taxon>Wallemiales</taxon>
        <taxon>Wallemiaceae</taxon>
        <taxon>Wallemia</taxon>
    </lineage>
</organism>
<dbReference type="Pfam" id="PF04181">
    <property type="entry name" value="RPAP2_Rtr1"/>
    <property type="match status" value="1"/>
</dbReference>
<sequence length="162" mass="18405">MNDVQAIQLAKIQQERTELKLTIQMTLGGCTLSSFKEYLKELSSAGLERIQHERHIAELCSYPPCKNPPKFAYKEQQSQLRIDRQSLSLYNSHDKGAFCSDTCKQRANWAITHCVGKKENDFNLLVDVKGNKKLLEEYESGATITQDVTPTPSSPPKNVRFQ</sequence>